<evidence type="ECO:0000313" key="1">
    <source>
        <dbReference type="EMBL" id="QNV47823.1"/>
    </source>
</evidence>
<protein>
    <recommendedName>
        <fullName evidence="3">Chitin-binding type-2 domain-containing protein</fullName>
    </recommendedName>
</protein>
<dbReference type="RefSeq" id="YP_010800516.1">
    <property type="nucleotide sequence ID" value="NC_076869.1"/>
</dbReference>
<reference evidence="1 2" key="1">
    <citation type="journal article" date="2020" name="Genomics">
        <title>Characterization of a novel alphabaculovirus isolated from the Southern armyworm, Spodoptera eridania (Cramer, 1782) (Lepidoptera: Noctuidae) and the evolution of odv-e66, a bacterium-acquired baculoviral chondroitinase gene.</title>
        <authorList>
            <person name="Rodrigues D.T."/>
            <person name="Peterson L."/>
            <person name="de Oliveira L.B."/>
            <person name="Sosa-Gomez D.R."/>
            <person name="Ribeiro B.M."/>
            <person name="Ardisson-Araujo D.M.P."/>
        </authorList>
    </citation>
    <scope>NUCLEOTIDE SEQUENCE [LARGE SCALE GENOMIC DNA]</scope>
    <source>
        <strain evidence="1">CNPSo-165</strain>
    </source>
</reference>
<keyword evidence="2" id="KW-1185">Reference proteome</keyword>
<proteinExistence type="predicted"/>
<accession>A0ABX6TQ22</accession>
<dbReference type="EMBL" id="MT040195">
    <property type="protein sequence ID" value="QNV47823.1"/>
    <property type="molecule type" value="Genomic_DNA"/>
</dbReference>
<dbReference type="Proteomes" id="UP000831439">
    <property type="component" value="Segment"/>
</dbReference>
<sequence length="107" mass="12543">MKSWMKAVVWLLIIYAIVMHVCIVRSNNNGGDRVVDFYTPGPTCDTYYYRAKDLRVCPMGQEFDYRRQSCVTDGDDHFGCRATVARWDNETNLRNRVKAMKKQQLLK</sequence>
<evidence type="ECO:0000313" key="2">
    <source>
        <dbReference type="Proteomes" id="UP000831439"/>
    </source>
</evidence>
<evidence type="ECO:0008006" key="3">
    <source>
        <dbReference type="Google" id="ProtNLM"/>
    </source>
</evidence>
<dbReference type="GeneID" id="80539120"/>
<name>A0ABX6TQ22_9ABAC</name>
<organism evidence="1 2">
    <name type="scientific">Spodoptera eridania nucleopolyhedrovirus</name>
    <dbReference type="NCBI Taxonomy" id="2315721"/>
    <lineage>
        <taxon>Viruses</taxon>
        <taxon>Viruses incertae sedis</taxon>
        <taxon>Naldaviricetes</taxon>
        <taxon>Lefavirales</taxon>
        <taxon>Baculoviridae</taxon>
        <taxon>Alphabaculovirus</taxon>
        <taxon>Alphabaculovirus speridaniae</taxon>
    </lineage>
</organism>